<keyword evidence="3" id="KW-1185">Reference proteome</keyword>
<proteinExistence type="predicted"/>
<accession>A0ABV2UY44</accession>
<dbReference type="EMBL" id="JBEXPZ010000022">
    <property type="protein sequence ID" value="MET9846496.1"/>
    <property type="molecule type" value="Genomic_DNA"/>
</dbReference>
<evidence type="ECO:0000256" key="1">
    <source>
        <dbReference type="SAM" id="MobiDB-lite"/>
    </source>
</evidence>
<sequence length="134" mass="13870">MGADAYGVAEGDGAADHGERVQVQSVPVVTSPVMQAWAAMYESSPEAEVVGVDRRRLGHVTPFADLAVAARGLLPLAVRGALLLRRLLLEQSGAVVEVPYGCRVIHTAHAGQSAREEGRGPYGAGRVTPSGADG</sequence>
<dbReference type="RefSeq" id="WP_355397796.1">
    <property type="nucleotide sequence ID" value="NZ_JBEGHN010000001.1"/>
</dbReference>
<name>A0ABV2UY44_9ACTN</name>
<gene>
    <name evidence="2" type="ORF">ABZZ21_18385</name>
</gene>
<comment type="caution">
    <text evidence="2">The sequence shown here is derived from an EMBL/GenBank/DDBJ whole genome shotgun (WGS) entry which is preliminary data.</text>
</comment>
<protein>
    <submittedName>
        <fullName evidence="2">Uncharacterized protein</fullName>
    </submittedName>
</protein>
<feature type="region of interest" description="Disordered" evidence="1">
    <location>
        <begin position="110"/>
        <end position="134"/>
    </location>
</feature>
<evidence type="ECO:0000313" key="2">
    <source>
        <dbReference type="EMBL" id="MET9846496.1"/>
    </source>
</evidence>
<dbReference type="Proteomes" id="UP001550210">
    <property type="component" value="Unassembled WGS sequence"/>
</dbReference>
<evidence type="ECO:0000313" key="3">
    <source>
        <dbReference type="Proteomes" id="UP001550210"/>
    </source>
</evidence>
<organism evidence="2 3">
    <name type="scientific">Streptomyces ossamyceticus</name>
    <dbReference type="NCBI Taxonomy" id="249581"/>
    <lineage>
        <taxon>Bacteria</taxon>
        <taxon>Bacillati</taxon>
        <taxon>Actinomycetota</taxon>
        <taxon>Actinomycetes</taxon>
        <taxon>Kitasatosporales</taxon>
        <taxon>Streptomycetaceae</taxon>
        <taxon>Streptomyces</taxon>
    </lineage>
</organism>
<reference evidence="2 3" key="1">
    <citation type="submission" date="2024-06" db="EMBL/GenBank/DDBJ databases">
        <title>The Natural Products Discovery Center: Release of the First 8490 Sequenced Strains for Exploring Actinobacteria Biosynthetic Diversity.</title>
        <authorList>
            <person name="Kalkreuter E."/>
            <person name="Kautsar S.A."/>
            <person name="Yang D."/>
            <person name="Bader C.D."/>
            <person name="Teijaro C.N."/>
            <person name="Fluegel L."/>
            <person name="Davis C.M."/>
            <person name="Simpson J.R."/>
            <person name="Lauterbach L."/>
            <person name="Steele A.D."/>
            <person name="Gui C."/>
            <person name="Meng S."/>
            <person name="Li G."/>
            <person name="Viehrig K."/>
            <person name="Ye F."/>
            <person name="Su P."/>
            <person name="Kiefer A.F."/>
            <person name="Nichols A."/>
            <person name="Cepeda A.J."/>
            <person name="Yan W."/>
            <person name="Fan B."/>
            <person name="Jiang Y."/>
            <person name="Adhikari A."/>
            <person name="Zheng C.-J."/>
            <person name="Schuster L."/>
            <person name="Cowan T.M."/>
            <person name="Smanski M.J."/>
            <person name="Chevrette M.G."/>
            <person name="De Carvalho L.P.S."/>
            <person name="Shen B."/>
        </authorList>
    </citation>
    <scope>NUCLEOTIDE SEQUENCE [LARGE SCALE GENOMIC DNA]</scope>
    <source>
        <strain evidence="2 3">NPDC006434</strain>
    </source>
</reference>